<sequence>MCSNRLSIINPRYRKYAEILKVNVRHFNDKEDYRLVVPCGHCDECLKQRQQHWFSRADHIMKRMKLKPEQCLFCTFTLKPSVYESAKEKPYVEIRRFFDRLRKHPRFRYKDPITKRYKYRKVKFPYLFVVEFADGKTAARRGRHSSHRMHYHAILFGCPLYWWQVRDLWQGDVVDESKGWYTGLGKAEVEPLDSEAGIRYVLKYMTKDCAANQYLSDIDARKNGKLIVSHGFGRLSNEDIRAWRKHMLKNASSWFCHYINNFRYSIPRYWKNACFTKLEQRCRNDSLIPQILMDMVKRRYRDLPYRQQLAIYNTLLWP</sequence>
<organism evidence="2">
    <name type="scientific">Microviridae sp. ctX0F7</name>
    <dbReference type="NCBI Taxonomy" id="2824999"/>
    <lineage>
        <taxon>Viruses</taxon>
        <taxon>Monodnaviria</taxon>
        <taxon>Sangervirae</taxon>
        <taxon>Phixviricota</taxon>
        <taxon>Malgrandaviricetes</taxon>
        <taxon>Petitvirales</taxon>
        <taxon>Microviridae</taxon>
    </lineage>
</organism>
<dbReference type="EMBL" id="BK015284">
    <property type="protein sequence ID" value="DAD99395.1"/>
    <property type="molecule type" value="Genomic_DNA"/>
</dbReference>
<protein>
    <submittedName>
        <fullName evidence="2">Replication associated protein</fullName>
    </submittedName>
</protein>
<dbReference type="InterPro" id="IPR056906">
    <property type="entry name" value="ORF2/G2P_dom"/>
</dbReference>
<evidence type="ECO:0000313" key="2">
    <source>
        <dbReference type="EMBL" id="DAD99395.1"/>
    </source>
</evidence>
<evidence type="ECO:0000259" key="1">
    <source>
        <dbReference type="Pfam" id="PF23343"/>
    </source>
</evidence>
<accession>A0A8S5NZL5</accession>
<proteinExistence type="predicted"/>
<feature type="domain" description="Replication-associated protein ORF2/G2P" evidence="1">
    <location>
        <begin position="72"/>
        <end position="208"/>
    </location>
</feature>
<name>A0A8S5NZL5_9VIRU</name>
<dbReference type="Pfam" id="PF23343">
    <property type="entry name" value="REP_ORF2-G2P"/>
    <property type="match status" value="1"/>
</dbReference>
<reference evidence="2" key="1">
    <citation type="journal article" date="2021" name="Proc. Natl. Acad. Sci. U.S.A.">
        <title>A Catalog of Tens of Thousands of Viruses from Human Metagenomes Reveals Hidden Associations with Chronic Diseases.</title>
        <authorList>
            <person name="Tisza M.J."/>
            <person name="Buck C.B."/>
        </authorList>
    </citation>
    <scope>NUCLEOTIDE SEQUENCE</scope>
    <source>
        <strain evidence="2">CtX0F7</strain>
    </source>
</reference>